<dbReference type="InterPro" id="IPR036689">
    <property type="entry name" value="ESAT-6-like_sf"/>
</dbReference>
<gene>
    <name evidence="2" type="ORF">E1284_35770</name>
</gene>
<feature type="compositionally biased region" description="Gly residues" evidence="1">
    <location>
        <begin position="372"/>
        <end position="382"/>
    </location>
</feature>
<organism evidence="2 3">
    <name type="scientific">Actinomadura bangladeshensis</name>
    <dbReference type="NCBI Taxonomy" id="453573"/>
    <lineage>
        <taxon>Bacteria</taxon>
        <taxon>Bacillati</taxon>
        <taxon>Actinomycetota</taxon>
        <taxon>Actinomycetes</taxon>
        <taxon>Streptosporangiales</taxon>
        <taxon>Thermomonosporaceae</taxon>
        <taxon>Actinomadura</taxon>
    </lineage>
</organism>
<feature type="compositionally biased region" description="Gly residues" evidence="1">
    <location>
        <begin position="303"/>
        <end position="339"/>
    </location>
</feature>
<dbReference type="EMBL" id="SMJW01000311">
    <property type="protein sequence ID" value="TDC05211.1"/>
    <property type="molecule type" value="Genomic_DNA"/>
</dbReference>
<dbReference type="OrthoDB" id="3538865at2"/>
<proteinExistence type="predicted"/>
<protein>
    <recommendedName>
        <fullName evidence="4">WXG100 family type VII secretion target</fullName>
    </recommendedName>
</protein>
<evidence type="ECO:0008006" key="4">
    <source>
        <dbReference type="Google" id="ProtNLM"/>
    </source>
</evidence>
<feature type="region of interest" description="Disordered" evidence="1">
    <location>
        <begin position="173"/>
        <end position="339"/>
    </location>
</feature>
<comment type="caution">
    <text evidence="2">The sequence shown here is derived from an EMBL/GenBank/DDBJ whole genome shotgun (WGS) entry which is preliminary data.</text>
</comment>
<feature type="compositionally biased region" description="Gly residues" evidence="1">
    <location>
        <begin position="216"/>
        <end position="240"/>
    </location>
</feature>
<accession>A0A4R4N8F0</accession>
<sequence>MGQEAKIRFDAIQTDDQGTGGFFNKLKVWEDHFDQVKQIVDSMQPDKVQAAATTYSQAATRINESVGLLFKQAGRLVESWGGDDAEKAMEQMNKAYRQAKEIYDKAHTTSGALSAHGNQQTQWKNAYGSGGPLNSWVGSVVKWGATVSPAAAASFLVGNNYAAEDVMSEINDGTVQSNNNFPRGIQQDMPKADPNVWDKDPPGNPGKPPGSPKMPGGPGGPGDMPGGPGGPGDLPGGPGGPGSPPGGPGGPGDLPGGPGGPGNLPGGPNGPGGGFPGGPGGPDLPGGPGGPGTDLASLPPSGPGGGPGLGPGGLPGGAPGLGGGGLPGGGPGMGPGGPGLGAGPGAFGAGPGAFGKNALGGKGGMAGMGMPMGAGARGGGGDGNEHERSTWLTEDEDVWGGNDDTAPPVIG</sequence>
<name>A0A4R4N8F0_9ACTN</name>
<evidence type="ECO:0000256" key="1">
    <source>
        <dbReference type="SAM" id="MobiDB-lite"/>
    </source>
</evidence>
<dbReference type="SUPFAM" id="SSF140453">
    <property type="entry name" value="EsxAB dimer-like"/>
    <property type="match status" value="1"/>
</dbReference>
<evidence type="ECO:0000313" key="2">
    <source>
        <dbReference type="EMBL" id="TDC05211.1"/>
    </source>
</evidence>
<reference evidence="2 3" key="1">
    <citation type="submission" date="2019-03" db="EMBL/GenBank/DDBJ databases">
        <title>Draft genome sequences of novel Actinobacteria.</title>
        <authorList>
            <person name="Sahin N."/>
            <person name="Ay H."/>
            <person name="Saygin H."/>
        </authorList>
    </citation>
    <scope>NUCLEOTIDE SEQUENCE [LARGE SCALE GENOMIC DNA]</scope>
    <source>
        <strain evidence="2 3">DSM 45347</strain>
    </source>
</reference>
<feature type="compositionally biased region" description="Pro residues" evidence="1">
    <location>
        <begin position="202"/>
        <end position="212"/>
    </location>
</feature>
<dbReference type="Proteomes" id="UP000295431">
    <property type="component" value="Unassembled WGS sequence"/>
</dbReference>
<keyword evidence="3" id="KW-1185">Reference proteome</keyword>
<feature type="region of interest" description="Disordered" evidence="1">
    <location>
        <begin position="372"/>
        <end position="411"/>
    </location>
</feature>
<dbReference type="Gene3D" id="1.10.287.1060">
    <property type="entry name" value="ESAT-6-like"/>
    <property type="match status" value="1"/>
</dbReference>
<evidence type="ECO:0000313" key="3">
    <source>
        <dbReference type="Proteomes" id="UP000295431"/>
    </source>
</evidence>
<dbReference type="AlphaFoldDB" id="A0A4R4N8F0"/>
<dbReference type="RefSeq" id="WP_131944592.1">
    <property type="nucleotide sequence ID" value="NZ_BAAAMX010000021.1"/>
</dbReference>
<feature type="compositionally biased region" description="Gly residues" evidence="1">
    <location>
        <begin position="249"/>
        <end position="292"/>
    </location>
</feature>